<dbReference type="InterPro" id="IPR036416">
    <property type="entry name" value="Pept_tRNA_hydro_sf"/>
</dbReference>
<dbReference type="InterPro" id="IPR018171">
    <property type="entry name" value="Pept_tRNA_hydro_CS"/>
</dbReference>
<keyword evidence="3 7" id="KW-0378">Hydrolase</keyword>
<dbReference type="STRING" id="1602171.ST44_01690"/>
<protein>
    <recommendedName>
        <fullName evidence="6 7">Peptidyl-tRNA hydrolase</fullName>
        <shortName evidence="7">Pth</shortName>
        <ecNumber evidence="1 7">3.1.1.29</ecNumber>
    </recommendedName>
</protein>
<dbReference type="GO" id="GO:0006515">
    <property type="term" value="P:protein quality control for misfolded or incompletely synthesized proteins"/>
    <property type="evidence" value="ECO:0007669"/>
    <property type="project" value="UniProtKB-UniRule"/>
</dbReference>
<dbReference type="HAMAP" id="MF_00083">
    <property type="entry name" value="Pept_tRNA_hydro_bact"/>
    <property type="match status" value="1"/>
</dbReference>
<evidence type="ECO:0000256" key="5">
    <source>
        <dbReference type="ARBA" id="ARBA00038063"/>
    </source>
</evidence>
<dbReference type="FunFam" id="3.40.50.1470:FF:000001">
    <property type="entry name" value="Peptidyl-tRNA hydrolase"/>
    <property type="match status" value="1"/>
</dbReference>
<gene>
    <name evidence="7" type="primary">pth</name>
    <name evidence="10" type="ORF">ST44_01690</name>
</gene>
<comment type="subcellular location">
    <subcellularLocation>
        <location evidence="7">Cytoplasm</location>
    </subcellularLocation>
</comment>
<accession>A0A0D0I841</accession>
<reference evidence="10 11" key="1">
    <citation type="submission" date="2015-01" db="EMBL/GenBank/DDBJ databases">
        <title>Comparative genomics of non-oral Prevotella species.</title>
        <authorList>
            <person name="Accetto T."/>
            <person name="Nograsek B."/>
            <person name="Avgustin G."/>
        </authorList>
    </citation>
    <scope>NUCLEOTIDE SEQUENCE [LARGE SCALE GENOMIC DNA]</scope>
    <source>
        <strain evidence="10 11">P5-119</strain>
    </source>
</reference>
<dbReference type="GO" id="GO:0000049">
    <property type="term" value="F:tRNA binding"/>
    <property type="evidence" value="ECO:0007669"/>
    <property type="project" value="UniProtKB-UniRule"/>
</dbReference>
<dbReference type="RefSeq" id="WP_042517539.1">
    <property type="nucleotide sequence ID" value="NZ_JXQK01000018.1"/>
</dbReference>
<name>A0A0D0I841_9BACT</name>
<comment type="subunit">
    <text evidence="7">Monomer.</text>
</comment>
<dbReference type="Pfam" id="PF01195">
    <property type="entry name" value="Pept_tRNA_hydro"/>
    <property type="match status" value="1"/>
</dbReference>
<feature type="binding site" evidence="7">
    <location>
        <position position="113"/>
    </location>
    <ligand>
        <name>tRNA</name>
        <dbReference type="ChEBI" id="CHEBI:17843"/>
    </ligand>
</feature>
<evidence type="ECO:0000256" key="6">
    <source>
        <dbReference type="ARBA" id="ARBA00050038"/>
    </source>
</evidence>
<feature type="site" description="Discriminates between blocked and unblocked aminoacyl-tRNA" evidence="7">
    <location>
        <position position="11"/>
    </location>
</feature>
<feature type="binding site" evidence="7">
    <location>
        <position position="67"/>
    </location>
    <ligand>
        <name>tRNA</name>
        <dbReference type="ChEBI" id="CHEBI:17843"/>
    </ligand>
</feature>
<dbReference type="PANTHER" id="PTHR17224">
    <property type="entry name" value="PEPTIDYL-TRNA HYDROLASE"/>
    <property type="match status" value="1"/>
</dbReference>
<organism evidence="10 11">
    <name type="scientific">Prevotella pectinovora</name>
    <dbReference type="NCBI Taxonomy" id="1602169"/>
    <lineage>
        <taxon>Bacteria</taxon>
        <taxon>Pseudomonadati</taxon>
        <taxon>Bacteroidota</taxon>
        <taxon>Bacteroidia</taxon>
        <taxon>Bacteroidales</taxon>
        <taxon>Prevotellaceae</taxon>
        <taxon>Prevotella</taxon>
    </lineage>
</organism>
<dbReference type="AlphaFoldDB" id="A0A0D0I841"/>
<evidence type="ECO:0000256" key="1">
    <source>
        <dbReference type="ARBA" id="ARBA00013260"/>
    </source>
</evidence>
<dbReference type="GO" id="GO:0005737">
    <property type="term" value="C:cytoplasm"/>
    <property type="evidence" value="ECO:0007669"/>
    <property type="project" value="UniProtKB-SubCell"/>
</dbReference>
<comment type="catalytic activity">
    <reaction evidence="7 8">
        <text>an N-acyl-L-alpha-aminoacyl-tRNA + H2O = an N-acyl-L-amino acid + a tRNA + H(+)</text>
        <dbReference type="Rhea" id="RHEA:54448"/>
        <dbReference type="Rhea" id="RHEA-COMP:10123"/>
        <dbReference type="Rhea" id="RHEA-COMP:13883"/>
        <dbReference type="ChEBI" id="CHEBI:15377"/>
        <dbReference type="ChEBI" id="CHEBI:15378"/>
        <dbReference type="ChEBI" id="CHEBI:59874"/>
        <dbReference type="ChEBI" id="CHEBI:78442"/>
        <dbReference type="ChEBI" id="CHEBI:138191"/>
        <dbReference type="EC" id="3.1.1.29"/>
    </reaction>
</comment>
<sequence>MEKFLIVGLGNPGSEYSGTRHNTGFMVVDAMAEEAGASFDDKRYGFVAETSVKGRKLFLLKPTTFMNLSGNAVRYWMNKENIPMEHLLVVVDDLSLPLGVLRLKGSGSNGGHNGLGNIQSVMGTQKYARLRVGIGNDFPRGMQVEWVLGRYDSEEMETLKPAIKTSCEIIKSFALAGIDITMNQFNHKK</sequence>
<evidence type="ECO:0000256" key="9">
    <source>
        <dbReference type="RuleBase" id="RU004320"/>
    </source>
</evidence>
<keyword evidence="4 7" id="KW-0694">RNA-binding</keyword>
<evidence type="ECO:0000256" key="7">
    <source>
        <dbReference type="HAMAP-Rule" id="MF_00083"/>
    </source>
</evidence>
<dbReference type="SUPFAM" id="SSF53178">
    <property type="entry name" value="Peptidyl-tRNA hydrolase-like"/>
    <property type="match status" value="1"/>
</dbReference>
<dbReference type="Proteomes" id="UP000032046">
    <property type="component" value="Unassembled WGS sequence"/>
</dbReference>
<comment type="similarity">
    <text evidence="5 7 9">Belongs to the PTH family.</text>
</comment>
<dbReference type="GO" id="GO:0004045">
    <property type="term" value="F:peptidyl-tRNA hydrolase activity"/>
    <property type="evidence" value="ECO:0007669"/>
    <property type="project" value="UniProtKB-UniRule"/>
</dbReference>
<dbReference type="GO" id="GO:0072344">
    <property type="term" value="P:rescue of stalled ribosome"/>
    <property type="evidence" value="ECO:0007669"/>
    <property type="project" value="UniProtKB-UniRule"/>
</dbReference>
<evidence type="ECO:0000256" key="4">
    <source>
        <dbReference type="ARBA" id="ARBA00022884"/>
    </source>
</evidence>
<evidence type="ECO:0000256" key="2">
    <source>
        <dbReference type="ARBA" id="ARBA00022555"/>
    </source>
</evidence>
<keyword evidence="11" id="KW-1185">Reference proteome</keyword>
<keyword evidence="7" id="KW-0963">Cytoplasm</keyword>
<dbReference type="EMBL" id="JXQK01000018">
    <property type="protein sequence ID" value="KIP64649.1"/>
    <property type="molecule type" value="Genomic_DNA"/>
</dbReference>
<evidence type="ECO:0000256" key="3">
    <source>
        <dbReference type="ARBA" id="ARBA00022801"/>
    </source>
</evidence>
<feature type="binding site" evidence="7">
    <location>
        <position position="16"/>
    </location>
    <ligand>
        <name>tRNA</name>
        <dbReference type="ChEBI" id="CHEBI:17843"/>
    </ligand>
</feature>
<dbReference type="PROSITE" id="PS01195">
    <property type="entry name" value="PEPT_TRNA_HYDROL_1"/>
    <property type="match status" value="1"/>
</dbReference>
<dbReference type="CDD" id="cd00462">
    <property type="entry name" value="PTH"/>
    <property type="match status" value="1"/>
</dbReference>
<comment type="function">
    <text evidence="7">Hydrolyzes ribosome-free peptidyl-tRNAs (with 1 or more amino acids incorporated), which drop off the ribosome during protein synthesis, or as a result of ribosome stalling.</text>
</comment>
<dbReference type="Gene3D" id="3.40.50.1470">
    <property type="entry name" value="Peptidyl-tRNA hydrolase"/>
    <property type="match status" value="1"/>
</dbReference>
<proteinExistence type="inferred from homology"/>
<dbReference type="InterPro" id="IPR001328">
    <property type="entry name" value="Pept_tRNA_hydro"/>
</dbReference>
<evidence type="ECO:0000313" key="11">
    <source>
        <dbReference type="Proteomes" id="UP000032046"/>
    </source>
</evidence>
<evidence type="ECO:0000313" key="10">
    <source>
        <dbReference type="EMBL" id="KIP64649.1"/>
    </source>
</evidence>
<feature type="active site" description="Proton acceptor" evidence="7">
    <location>
        <position position="21"/>
    </location>
</feature>
<dbReference type="PANTHER" id="PTHR17224:SF1">
    <property type="entry name" value="PEPTIDYL-TRNA HYDROLASE"/>
    <property type="match status" value="1"/>
</dbReference>
<dbReference type="EC" id="3.1.1.29" evidence="1 7"/>
<comment type="function">
    <text evidence="7">Catalyzes the release of premature peptidyl moieties from peptidyl-tRNA molecules trapped in stalled 50S ribosomal subunits, and thus maintains levels of free tRNAs and 50S ribosomes.</text>
</comment>
<dbReference type="NCBIfam" id="TIGR00447">
    <property type="entry name" value="pth"/>
    <property type="match status" value="1"/>
</dbReference>
<keyword evidence="2 7" id="KW-0820">tRNA-binding</keyword>
<feature type="site" description="Stabilizes the basic form of H active site to accept a proton" evidence="7">
    <location>
        <position position="92"/>
    </location>
</feature>
<feature type="binding site" evidence="7">
    <location>
        <position position="65"/>
    </location>
    <ligand>
        <name>tRNA</name>
        <dbReference type="ChEBI" id="CHEBI:17843"/>
    </ligand>
</feature>
<evidence type="ECO:0000256" key="8">
    <source>
        <dbReference type="RuleBase" id="RU000673"/>
    </source>
</evidence>
<comment type="caution">
    <text evidence="10">The sequence shown here is derived from an EMBL/GenBank/DDBJ whole genome shotgun (WGS) entry which is preliminary data.</text>
</comment>